<comment type="caution">
    <text evidence="2">The sequence shown here is derived from an EMBL/GenBank/DDBJ whole genome shotgun (WGS) entry which is preliminary data.</text>
</comment>
<accession>A0A4C1WC91</accession>
<name>A0A4C1WC91_EUMVA</name>
<dbReference type="InterPro" id="IPR048998">
    <property type="entry name" value="STPR"/>
</dbReference>
<evidence type="ECO:0000313" key="3">
    <source>
        <dbReference type="Proteomes" id="UP000299102"/>
    </source>
</evidence>
<reference evidence="2 3" key="1">
    <citation type="journal article" date="2019" name="Commun. Biol.">
        <title>The bagworm genome reveals a unique fibroin gene that provides high tensile strength.</title>
        <authorList>
            <person name="Kono N."/>
            <person name="Nakamura H."/>
            <person name="Ohtoshi R."/>
            <person name="Tomita M."/>
            <person name="Numata K."/>
            <person name="Arakawa K."/>
        </authorList>
    </citation>
    <scope>NUCLEOTIDE SEQUENCE [LARGE SCALE GENOMIC DNA]</scope>
</reference>
<protein>
    <recommendedName>
        <fullName evidence="1">STPR domain-containing protein</fullName>
    </recommendedName>
</protein>
<dbReference type="Proteomes" id="UP000299102">
    <property type="component" value="Unassembled WGS sequence"/>
</dbReference>
<evidence type="ECO:0000313" key="2">
    <source>
        <dbReference type="EMBL" id="GBP49008.1"/>
    </source>
</evidence>
<keyword evidence="3" id="KW-1185">Reference proteome</keyword>
<dbReference type="EMBL" id="BGZK01000535">
    <property type="protein sequence ID" value="GBP49008.1"/>
    <property type="molecule type" value="Genomic_DNA"/>
</dbReference>
<dbReference type="AlphaFoldDB" id="A0A4C1WC91"/>
<evidence type="ECO:0000259" key="1">
    <source>
        <dbReference type="Pfam" id="PF21107"/>
    </source>
</evidence>
<proteinExistence type="predicted"/>
<organism evidence="2 3">
    <name type="scientific">Eumeta variegata</name>
    <name type="common">Bagworm moth</name>
    <name type="synonym">Eumeta japonica</name>
    <dbReference type="NCBI Taxonomy" id="151549"/>
    <lineage>
        <taxon>Eukaryota</taxon>
        <taxon>Metazoa</taxon>
        <taxon>Ecdysozoa</taxon>
        <taxon>Arthropoda</taxon>
        <taxon>Hexapoda</taxon>
        <taxon>Insecta</taxon>
        <taxon>Pterygota</taxon>
        <taxon>Neoptera</taxon>
        <taxon>Endopterygota</taxon>
        <taxon>Lepidoptera</taxon>
        <taxon>Glossata</taxon>
        <taxon>Ditrysia</taxon>
        <taxon>Tineoidea</taxon>
        <taxon>Psychidae</taxon>
        <taxon>Oiketicinae</taxon>
        <taxon>Eumeta</taxon>
    </lineage>
</organism>
<sequence length="242" mass="28314">MRNHVRSRLSQESQSDRIHRLNDIHERLSDELSEQRKHRLSIIRIRLVNETSEQREYRLNVIRDRLTNETPEQREYRLNVIRDRLTNETPEQREHRLDVIHTSVVLLVPKCHHDNHSPVATLEPDTSWFEDTKLWANDLSPLVSLRVIDERARREIARRRRVRRVARIAGGVAEARRAMARRAPGVRRRPARASVGGGASAERWRWPRCGPVGPVPRRSLRNDSRPVAPREMHCGALDISIL</sequence>
<dbReference type="OrthoDB" id="10057854at2759"/>
<feature type="domain" description="STPR" evidence="1">
    <location>
        <begin position="44"/>
        <end position="96"/>
    </location>
</feature>
<gene>
    <name evidence="2" type="ORF">EVAR_35630_1</name>
</gene>
<dbReference type="Pfam" id="PF21107">
    <property type="entry name" value="STPRs"/>
    <property type="match status" value="1"/>
</dbReference>